<evidence type="ECO:0000313" key="2">
    <source>
        <dbReference type="Proteomes" id="UP000586976"/>
    </source>
</evidence>
<dbReference type="RefSeq" id="WP_181867461.1">
    <property type="nucleotide sequence ID" value="NZ_JACEQY010000050.1"/>
</dbReference>
<gene>
    <name evidence="1" type="ORF">H1V43_32750</name>
</gene>
<dbReference type="EMBL" id="JACEQY010000050">
    <property type="protein sequence ID" value="MBA4866020.1"/>
    <property type="molecule type" value="Genomic_DNA"/>
</dbReference>
<protein>
    <submittedName>
        <fullName evidence="1">Uncharacterized protein</fullName>
    </submittedName>
</protein>
<keyword evidence="2" id="KW-1185">Reference proteome</keyword>
<dbReference type="AlphaFoldDB" id="A0A7W2D7R9"/>
<proteinExistence type="predicted"/>
<reference evidence="1 2" key="1">
    <citation type="submission" date="2020-07" db="EMBL/GenBank/DDBJ databases">
        <title>Streptomyces isolated from Indian soil.</title>
        <authorList>
            <person name="Mandal S."/>
            <person name="Maiti P.K."/>
        </authorList>
    </citation>
    <scope>NUCLEOTIDE SEQUENCE [LARGE SCALE GENOMIC DNA]</scope>
    <source>
        <strain evidence="1 2">PSKA54</strain>
    </source>
</reference>
<organism evidence="1 2">
    <name type="scientific">Streptomyces himalayensis subsp. aureolus</name>
    <dbReference type="NCBI Taxonomy" id="2758039"/>
    <lineage>
        <taxon>Bacteria</taxon>
        <taxon>Bacillati</taxon>
        <taxon>Actinomycetota</taxon>
        <taxon>Actinomycetes</taxon>
        <taxon>Kitasatosporales</taxon>
        <taxon>Streptomycetaceae</taxon>
        <taxon>Streptomyces</taxon>
        <taxon>Streptomyces himalayensis</taxon>
    </lineage>
</organism>
<comment type="caution">
    <text evidence="1">The sequence shown here is derived from an EMBL/GenBank/DDBJ whole genome shotgun (WGS) entry which is preliminary data.</text>
</comment>
<sequence>MPHAVPPCRTVSRMVRHGGLRRDRGDDLAVADRGDPGEVTAVLFASSEKQGDVVSVCQAPL</sequence>
<accession>A0A7W2D7R9</accession>
<evidence type="ECO:0000313" key="1">
    <source>
        <dbReference type="EMBL" id="MBA4866020.1"/>
    </source>
</evidence>
<dbReference type="Proteomes" id="UP000586976">
    <property type="component" value="Unassembled WGS sequence"/>
</dbReference>
<name>A0A7W2D7R9_9ACTN</name>